<dbReference type="InterPro" id="IPR036047">
    <property type="entry name" value="F-box-like_dom_sf"/>
</dbReference>
<dbReference type="PANTHER" id="PTHR31672:SF2">
    <property type="entry name" value="F-BOX DOMAIN-CONTAINING PROTEIN"/>
    <property type="match status" value="1"/>
</dbReference>
<dbReference type="NCBIfam" id="TIGR01640">
    <property type="entry name" value="F_box_assoc_1"/>
    <property type="match status" value="1"/>
</dbReference>
<sequence>MVTRSRKRMKKTKAPSTGAPELPDELMTEVLLRLPIKSILRSRAVCRAWAATLSSYEFCALHMAAQPDSALAAASARRPKLLLVAPPATAARERAVTAACSCTCSPQAEGPVGGGGADLTTVTLALDGLSGGEFVGGVAAQCRGLTLLHDAFSPAAYYVVNAATRAVTRLPPCQDVVIFSSAGLGFDAQARVYKVMRLLKKPKDADVSCEVYSLGGKHGDRWRPAAGRIPSSFSSTARCAIVVAARRNLPPVLAHGSLHWLIDSLGSIFDDLAASIITYSVAEETFGWVEPPPCGTCTRGGVHLVELDGCLCMVRDLRHGSPPDCSTALEIWKLQDYGATGVWSLDTHIDLSGLAGVNLVEPELIRVIGAVGDGTPVKKIIVATSDHTVLAYDAVSKNVETIFSAADTGVSYPCGPAAIRICLFKETLAPVHKTQNT</sequence>
<dbReference type="PANTHER" id="PTHR31672">
    <property type="entry name" value="BNACNNG10540D PROTEIN"/>
    <property type="match status" value="1"/>
</dbReference>
<gene>
    <name evidence="3" type="ORF">URODEC1_LOCUS48898</name>
</gene>
<reference evidence="4" key="1">
    <citation type="submission" date="2024-06" db="EMBL/GenBank/DDBJ databases">
        <authorList>
            <person name="Ryan C."/>
        </authorList>
    </citation>
    <scope>NUCLEOTIDE SEQUENCE [LARGE SCALE GENOMIC DNA]</scope>
</reference>
<evidence type="ECO:0000259" key="2">
    <source>
        <dbReference type="PROSITE" id="PS50181"/>
    </source>
</evidence>
<dbReference type="Proteomes" id="UP001497457">
    <property type="component" value="Chromosome 2b"/>
</dbReference>
<dbReference type="Pfam" id="PF00646">
    <property type="entry name" value="F-box"/>
    <property type="match status" value="1"/>
</dbReference>
<dbReference type="SMART" id="SM00256">
    <property type="entry name" value="FBOX"/>
    <property type="match status" value="1"/>
</dbReference>
<dbReference type="InterPro" id="IPR001810">
    <property type="entry name" value="F-box_dom"/>
</dbReference>
<feature type="region of interest" description="Disordered" evidence="1">
    <location>
        <begin position="1"/>
        <end position="21"/>
    </location>
</feature>
<protein>
    <recommendedName>
        <fullName evidence="2">F-box domain-containing protein</fullName>
    </recommendedName>
</protein>
<evidence type="ECO:0000313" key="3">
    <source>
        <dbReference type="EMBL" id="CAL4968234.1"/>
    </source>
</evidence>
<dbReference type="InterPro" id="IPR017451">
    <property type="entry name" value="F-box-assoc_interact_dom"/>
</dbReference>
<dbReference type="PROSITE" id="PS50181">
    <property type="entry name" value="FBOX"/>
    <property type="match status" value="1"/>
</dbReference>
<proteinExistence type="predicted"/>
<name>A0ABC8ZX26_9POAL</name>
<organism evidence="3 4">
    <name type="scientific">Urochloa decumbens</name>
    <dbReference type="NCBI Taxonomy" id="240449"/>
    <lineage>
        <taxon>Eukaryota</taxon>
        <taxon>Viridiplantae</taxon>
        <taxon>Streptophyta</taxon>
        <taxon>Embryophyta</taxon>
        <taxon>Tracheophyta</taxon>
        <taxon>Spermatophyta</taxon>
        <taxon>Magnoliopsida</taxon>
        <taxon>Liliopsida</taxon>
        <taxon>Poales</taxon>
        <taxon>Poaceae</taxon>
        <taxon>PACMAD clade</taxon>
        <taxon>Panicoideae</taxon>
        <taxon>Panicodae</taxon>
        <taxon>Paniceae</taxon>
        <taxon>Melinidinae</taxon>
        <taxon>Urochloa</taxon>
    </lineage>
</organism>
<dbReference type="InterPro" id="IPR050796">
    <property type="entry name" value="SCF_F-box_component"/>
</dbReference>
<dbReference type="InterPro" id="IPR013187">
    <property type="entry name" value="F-box-assoc_dom_typ3"/>
</dbReference>
<accession>A0ABC8ZX26</accession>
<evidence type="ECO:0000313" key="4">
    <source>
        <dbReference type="Proteomes" id="UP001497457"/>
    </source>
</evidence>
<reference evidence="3 4" key="2">
    <citation type="submission" date="2024-10" db="EMBL/GenBank/DDBJ databases">
        <authorList>
            <person name="Ryan C."/>
        </authorList>
    </citation>
    <scope>NUCLEOTIDE SEQUENCE [LARGE SCALE GENOMIC DNA]</scope>
</reference>
<feature type="compositionally biased region" description="Basic residues" evidence="1">
    <location>
        <begin position="1"/>
        <end position="13"/>
    </location>
</feature>
<dbReference type="AlphaFoldDB" id="A0ABC8ZX26"/>
<dbReference type="EMBL" id="OZ075112">
    <property type="protein sequence ID" value="CAL4968234.1"/>
    <property type="molecule type" value="Genomic_DNA"/>
</dbReference>
<dbReference type="CDD" id="cd22157">
    <property type="entry name" value="F-box_AtFBW1-like"/>
    <property type="match status" value="1"/>
</dbReference>
<feature type="domain" description="F-box" evidence="2">
    <location>
        <begin position="16"/>
        <end position="55"/>
    </location>
</feature>
<dbReference type="Pfam" id="PF08268">
    <property type="entry name" value="FBA_3"/>
    <property type="match status" value="1"/>
</dbReference>
<dbReference type="SUPFAM" id="SSF81383">
    <property type="entry name" value="F-box domain"/>
    <property type="match status" value="1"/>
</dbReference>
<evidence type="ECO:0000256" key="1">
    <source>
        <dbReference type="SAM" id="MobiDB-lite"/>
    </source>
</evidence>
<dbReference type="Gene3D" id="1.20.1280.50">
    <property type="match status" value="1"/>
</dbReference>
<keyword evidence="4" id="KW-1185">Reference proteome</keyword>